<gene>
    <name evidence="2" type="ORF">CLV46_0656</name>
</gene>
<feature type="transmembrane region" description="Helical" evidence="1">
    <location>
        <begin position="80"/>
        <end position="100"/>
    </location>
</feature>
<keyword evidence="1" id="KW-0812">Transmembrane</keyword>
<evidence type="ECO:0000313" key="2">
    <source>
        <dbReference type="EMBL" id="PJJ71117.1"/>
    </source>
</evidence>
<keyword evidence="1" id="KW-1133">Transmembrane helix</keyword>
<feature type="transmembrane region" description="Helical" evidence="1">
    <location>
        <begin position="160"/>
        <end position="180"/>
    </location>
</feature>
<accession>A0A2M9CGV5</accession>
<dbReference type="EMBL" id="PGFF01000001">
    <property type="protein sequence ID" value="PJJ71117.1"/>
    <property type="molecule type" value="Genomic_DNA"/>
</dbReference>
<keyword evidence="3" id="KW-1185">Reference proteome</keyword>
<comment type="caution">
    <text evidence="2">The sequence shown here is derived from an EMBL/GenBank/DDBJ whole genome shotgun (WGS) entry which is preliminary data.</text>
</comment>
<proteinExistence type="predicted"/>
<evidence type="ECO:0000256" key="1">
    <source>
        <dbReference type="SAM" id="Phobius"/>
    </source>
</evidence>
<dbReference type="OrthoDB" id="5124052at2"/>
<evidence type="ECO:0000313" key="3">
    <source>
        <dbReference type="Proteomes" id="UP000228758"/>
    </source>
</evidence>
<reference evidence="2 3" key="1">
    <citation type="submission" date="2017-11" db="EMBL/GenBank/DDBJ databases">
        <title>Genomic Encyclopedia of Archaeal and Bacterial Type Strains, Phase II (KMG-II): From Individual Species to Whole Genera.</title>
        <authorList>
            <person name="Goeker M."/>
        </authorList>
    </citation>
    <scope>NUCLEOTIDE SEQUENCE [LARGE SCALE GENOMIC DNA]</scope>
    <source>
        <strain evidence="2 3">DSM 27393</strain>
    </source>
</reference>
<dbReference type="RefSeq" id="WP_157802202.1">
    <property type="nucleotide sequence ID" value="NZ_PGFF01000001.1"/>
</dbReference>
<feature type="transmembrane region" description="Helical" evidence="1">
    <location>
        <begin position="47"/>
        <end position="68"/>
    </location>
</feature>
<dbReference type="Proteomes" id="UP000228758">
    <property type="component" value="Unassembled WGS sequence"/>
</dbReference>
<name>A0A2M9CGV5_9MICO</name>
<protein>
    <submittedName>
        <fullName evidence="2">Uncharacterized protein</fullName>
    </submittedName>
</protein>
<keyword evidence="1" id="KW-0472">Membrane</keyword>
<dbReference type="AlphaFoldDB" id="A0A2M9CGV5"/>
<feature type="transmembrane region" description="Helical" evidence="1">
    <location>
        <begin position="131"/>
        <end position="148"/>
    </location>
</feature>
<organism evidence="2 3">
    <name type="scientific">Diaminobutyricimonas aerilata</name>
    <dbReference type="NCBI Taxonomy" id="1162967"/>
    <lineage>
        <taxon>Bacteria</taxon>
        <taxon>Bacillati</taxon>
        <taxon>Actinomycetota</taxon>
        <taxon>Actinomycetes</taxon>
        <taxon>Micrococcales</taxon>
        <taxon>Microbacteriaceae</taxon>
        <taxon>Diaminobutyricimonas</taxon>
    </lineage>
</organism>
<sequence>MTGRERTSQQLDPLGGLGARPATRIVLLNGLAYGLFRTVERWDSLDLPMVGIAALLTLGIATVLLDVVSSPRRAPMLKSHFVAVALLGLTSLVLSLMSMWHGREPVLDDWAPVTLGALLIAASPYRPARELLGATILLTLAVGFIALLQAAPADSAPETIQIIVTAVPVLALGLGGAAFADSSVRSIEHWQGRADAATRDLTRSMYDGLARSVQQDRVTILNRDVVPFFTSLLERGEITPADAERARRISDSIRRVMVAEVDRSWLDHAIDDLGRVSGRESLGAESVDDGERLAPLMSSDQRAAVRALLGELVGLTGFDPDGFSVRLASVSGDPVGRPESAARSVQVTMRALVTAGAPELKRRLEPYRAVLRVLFHDTAIDVLPPVVTLKFRYDL</sequence>